<name>A0ABQ9HB98_9NEOP</name>
<accession>A0ABQ9HB98</accession>
<keyword evidence="2" id="KW-1185">Reference proteome</keyword>
<reference evidence="1 2" key="1">
    <citation type="submission" date="2023-02" db="EMBL/GenBank/DDBJ databases">
        <title>LHISI_Scaffold_Assembly.</title>
        <authorList>
            <person name="Stuart O.P."/>
            <person name="Cleave R."/>
            <person name="Magrath M.J.L."/>
            <person name="Mikheyev A.S."/>
        </authorList>
    </citation>
    <scope>NUCLEOTIDE SEQUENCE [LARGE SCALE GENOMIC DNA]</scope>
    <source>
        <strain evidence="1">Daus_M_001</strain>
        <tissue evidence="1">Leg muscle</tissue>
    </source>
</reference>
<dbReference type="PANTHER" id="PTHR10773:SF19">
    <property type="match status" value="1"/>
</dbReference>
<organism evidence="1 2">
    <name type="scientific">Dryococelus australis</name>
    <dbReference type="NCBI Taxonomy" id="614101"/>
    <lineage>
        <taxon>Eukaryota</taxon>
        <taxon>Metazoa</taxon>
        <taxon>Ecdysozoa</taxon>
        <taxon>Arthropoda</taxon>
        <taxon>Hexapoda</taxon>
        <taxon>Insecta</taxon>
        <taxon>Pterygota</taxon>
        <taxon>Neoptera</taxon>
        <taxon>Polyneoptera</taxon>
        <taxon>Phasmatodea</taxon>
        <taxon>Verophasmatodea</taxon>
        <taxon>Anareolatae</taxon>
        <taxon>Phasmatidae</taxon>
        <taxon>Eurycanthinae</taxon>
        <taxon>Dryococelus</taxon>
    </lineage>
</organism>
<evidence type="ECO:0000313" key="2">
    <source>
        <dbReference type="Proteomes" id="UP001159363"/>
    </source>
</evidence>
<gene>
    <name evidence="1" type="ORF">PR048_017947</name>
</gene>
<dbReference type="Proteomes" id="UP001159363">
    <property type="component" value="Chromosome 5"/>
</dbReference>
<proteinExistence type="predicted"/>
<comment type="caution">
    <text evidence="1">The sequence shown here is derived from an EMBL/GenBank/DDBJ whole genome shotgun (WGS) entry which is preliminary data.</text>
</comment>
<dbReference type="PANTHER" id="PTHR10773">
    <property type="entry name" value="DNA-DIRECTED RNA POLYMERASES I, II, AND III SUBUNIT RPABC2"/>
    <property type="match status" value="1"/>
</dbReference>
<dbReference type="EMBL" id="JARBHB010000006">
    <property type="protein sequence ID" value="KAJ8881466.1"/>
    <property type="molecule type" value="Genomic_DNA"/>
</dbReference>
<sequence length="476" mass="54305">MHECCNNEDMFIPVHYALLQCGVECSPLSVYRHSPVDPPAYPACEHNSKTLKCRTLTMKDVQDFHSNFYSSLNKIYQDSFILKNVSVNSPKRHCVSGKGNNKGKYQVFCEVIQSRQISSLDRVQRIARNHLRTGQMPCEKCGGARIQHRYVEQRKSLRRSVESLKCTETHYCRGKSLCKHYLPGDMSISKLYRMYNTKATSSSQNIIAREYNLGFGSPVTNACSKCISLQERVKCETDMTKKNELLIELKVHKLRAKAFYSILKEEPPGVIQFSLDCQKNLVNPKHITPGSFTPITSPSFRDLLNHIYVRIKKGEGQNRNSAIITMVCYFLSKVAPRNVKHIEVIFPVRGHSSLPSDRVFGNIEKIPVICNRTQYHNVFQKFGKVVQLGEDCAEKNWKEYAHQVLKLPASWHFKLASVKRFIIEKASSGMIIRGERFADCAPELVPRGVVLNRAKVTDIKTLLASHFGNKWAEDGR</sequence>
<evidence type="ECO:0000313" key="1">
    <source>
        <dbReference type="EMBL" id="KAJ8881466.1"/>
    </source>
</evidence>
<protein>
    <submittedName>
        <fullName evidence="1">Uncharacterized protein</fullName>
    </submittedName>
</protein>